<evidence type="ECO:0008006" key="5">
    <source>
        <dbReference type="Google" id="ProtNLM"/>
    </source>
</evidence>
<dbReference type="EMBL" id="JACATC010000007">
    <property type="protein sequence ID" value="NWJ84358.1"/>
    <property type="molecule type" value="Genomic_DNA"/>
</dbReference>
<proteinExistence type="predicted"/>
<dbReference type="AlphaFoldDB" id="A0A7K4N7C8"/>
<reference evidence="3 4" key="1">
    <citation type="journal article" date="2019" name="Environ. Microbiol.">
        <title>Genomics insights into ecotype formation of ammonia-oxidizing archaea in the deep ocean.</title>
        <authorList>
            <person name="Wang Y."/>
            <person name="Huang J.M."/>
            <person name="Cui G.J."/>
            <person name="Nunoura T."/>
            <person name="Takaki Y."/>
            <person name="Li W.L."/>
            <person name="Li J."/>
            <person name="Gao Z.M."/>
            <person name="Takai K."/>
            <person name="Zhang A.Q."/>
            <person name="Stepanauskas R."/>
        </authorList>
    </citation>
    <scope>NUCLEOTIDE SEQUENCE [LARGE SCALE GENOMIC DNA]</scope>
    <source>
        <strain evidence="1 4">L14</strain>
        <strain evidence="2 3">T3L1</strain>
    </source>
</reference>
<dbReference type="EMBL" id="JACATI010000008">
    <property type="protein sequence ID" value="NWJ20720.1"/>
    <property type="molecule type" value="Genomic_DNA"/>
</dbReference>
<protein>
    <recommendedName>
        <fullName evidence="5">PepSY domain-containing protein</fullName>
    </recommendedName>
</protein>
<evidence type="ECO:0000313" key="2">
    <source>
        <dbReference type="EMBL" id="NWJ84358.1"/>
    </source>
</evidence>
<accession>A0A7K4N7C8</accession>
<dbReference type="Proteomes" id="UP000587702">
    <property type="component" value="Unassembled WGS sequence"/>
</dbReference>
<dbReference type="Proteomes" id="UP000520052">
    <property type="component" value="Unassembled WGS sequence"/>
</dbReference>
<comment type="caution">
    <text evidence="2">The sequence shown here is derived from an EMBL/GenBank/DDBJ whole genome shotgun (WGS) entry which is preliminary data.</text>
</comment>
<reference evidence="2" key="2">
    <citation type="submission" date="2020-06" db="EMBL/GenBank/DDBJ databases">
        <authorList>
            <person name="Wang Y."/>
        </authorList>
    </citation>
    <scope>NUCLEOTIDE SEQUENCE</scope>
    <source>
        <strain evidence="1">L14</strain>
        <strain evidence="2">T3L1</strain>
    </source>
</reference>
<evidence type="ECO:0000313" key="4">
    <source>
        <dbReference type="Proteomes" id="UP000587702"/>
    </source>
</evidence>
<evidence type="ECO:0000313" key="3">
    <source>
        <dbReference type="Proteomes" id="UP000520052"/>
    </source>
</evidence>
<name>A0A7K4N7C8_9ARCH</name>
<sequence>MVKISRVKMIISLFAVSILAITIVSFSPFDANADYDKITIPEISGTITISESVQNYTNESKIALSVAMAVAENSVEKGKAMWGKLDVVQGFLIYKIGILTSDDVFHKVIVDAGNGQTLYISEGISKNDWKHSEKKSSKKWKEHYSDLTPEEREVKKQQWGEVKDAFFALTIEERAKMIIHFISMKAQWEILSDEDKEAKKMEMKHMMEDLLPLSVEEKTQKLREYIISFQLVSQS</sequence>
<organism evidence="2 3">
    <name type="scientific">Marine Group I thaumarchaeote</name>
    <dbReference type="NCBI Taxonomy" id="2511932"/>
    <lineage>
        <taxon>Archaea</taxon>
        <taxon>Nitrososphaerota</taxon>
        <taxon>Marine Group I</taxon>
    </lineage>
</organism>
<gene>
    <name evidence="2" type="ORF">HX854_06510</name>
    <name evidence="1" type="ORF">HX860_06630</name>
</gene>
<evidence type="ECO:0000313" key="1">
    <source>
        <dbReference type="EMBL" id="NWJ20720.1"/>
    </source>
</evidence>